<gene>
    <name evidence="8" type="ORF">H9622_01660</name>
</gene>
<evidence type="ECO:0000256" key="2">
    <source>
        <dbReference type="ARBA" id="ARBA00022475"/>
    </source>
</evidence>
<evidence type="ECO:0000313" key="8">
    <source>
        <dbReference type="EMBL" id="MBD8022295.1"/>
    </source>
</evidence>
<feature type="transmembrane region" description="Helical" evidence="7">
    <location>
        <begin position="153"/>
        <end position="172"/>
    </location>
</feature>
<keyword evidence="3 7" id="KW-0812">Transmembrane</keyword>
<comment type="subcellular location">
    <subcellularLocation>
        <location evidence="1">Cell membrane</location>
        <topology evidence="1">Multi-pass membrane protein</topology>
    </subcellularLocation>
</comment>
<evidence type="ECO:0000256" key="7">
    <source>
        <dbReference type="SAM" id="Phobius"/>
    </source>
</evidence>
<keyword evidence="9" id="KW-1185">Reference proteome</keyword>
<feature type="compositionally biased region" description="Low complexity" evidence="6">
    <location>
        <begin position="29"/>
        <end position="53"/>
    </location>
</feature>
<sequence length="463" mass="48324">MNDDAKGTTPGASDPTSGLPPEQLPPVSGPLTGTPVAAATPATPAEPATPGTADGEIPPPPRQNAFIKDLLRSNWVTTVLAIVAAMIVGGILMAVTDEDVRAASAYFFARPGDTLIAIWNSVYGGYEALFRGAVFNPRAPDFLTQIRPITNTLGFAAPLIAAGLGVALAFRVGLFNIGGRGQMLIAAAVAGLVTFNLDLPMFLHLPLTLAAGIAGGAIWGGIVGVLKARTGAHEVILTIMLNYVAFYLVTWMVRTPGLLQRAAEDQPISDPTPPTAQFPDLFGPRFPLLDWGFLIVIAATVFVWWLVERSSLGFRLRAVGENPHAARAAGISVQRMYIYAMLFAGGLAGLAAMNQIQGSVVSGFDGFIDAGIGFDAITVALLGRSRAWGVFAAGILFGALKAGSFTMQASQGIPVDIVLVVQSLIVLFIAAPPLVRAIFFLPKTDAEKAAKARAKAAKKAVAA</sequence>
<evidence type="ECO:0000313" key="9">
    <source>
        <dbReference type="Proteomes" id="UP000602532"/>
    </source>
</evidence>
<dbReference type="CDD" id="cd06580">
    <property type="entry name" value="TM_PBP1_transp_TpRbsC_like"/>
    <property type="match status" value="1"/>
</dbReference>
<keyword evidence="4 7" id="KW-1133">Transmembrane helix</keyword>
<proteinExistence type="predicted"/>
<feature type="transmembrane region" description="Helical" evidence="7">
    <location>
        <begin position="288"/>
        <end position="307"/>
    </location>
</feature>
<feature type="transmembrane region" description="Helical" evidence="7">
    <location>
        <begin position="362"/>
        <end position="382"/>
    </location>
</feature>
<feature type="transmembrane region" description="Helical" evidence="7">
    <location>
        <begin position="387"/>
        <end position="405"/>
    </location>
</feature>
<comment type="caution">
    <text evidence="8">The sequence shown here is derived from an EMBL/GenBank/DDBJ whole genome shotgun (WGS) entry which is preliminary data.</text>
</comment>
<evidence type="ECO:0000256" key="3">
    <source>
        <dbReference type="ARBA" id="ARBA00022692"/>
    </source>
</evidence>
<keyword evidence="2" id="KW-1003">Cell membrane</keyword>
<feature type="transmembrane region" description="Helical" evidence="7">
    <location>
        <begin position="209"/>
        <end position="228"/>
    </location>
</feature>
<dbReference type="Proteomes" id="UP000602532">
    <property type="component" value="Unassembled WGS sequence"/>
</dbReference>
<dbReference type="Pfam" id="PF02653">
    <property type="entry name" value="BPD_transp_2"/>
    <property type="match status" value="1"/>
</dbReference>
<dbReference type="InterPro" id="IPR001851">
    <property type="entry name" value="ABC_transp_permease"/>
</dbReference>
<dbReference type="EMBL" id="JACSPM010000001">
    <property type="protein sequence ID" value="MBD8022295.1"/>
    <property type="molecule type" value="Genomic_DNA"/>
</dbReference>
<reference evidence="8 9" key="1">
    <citation type="submission" date="2020-08" db="EMBL/GenBank/DDBJ databases">
        <title>A Genomic Blueprint of the Chicken Gut Microbiome.</title>
        <authorList>
            <person name="Gilroy R."/>
            <person name="Ravi A."/>
            <person name="Getino M."/>
            <person name="Pursley I."/>
            <person name="Horton D.L."/>
            <person name="Alikhan N.-F."/>
            <person name="Baker D."/>
            <person name="Gharbi K."/>
            <person name="Hall N."/>
            <person name="Watson M."/>
            <person name="Adriaenssens E.M."/>
            <person name="Foster-Nyarko E."/>
            <person name="Jarju S."/>
            <person name="Secka A."/>
            <person name="Antonio M."/>
            <person name="Oren A."/>
            <person name="Chaudhuri R."/>
            <person name="La Ragione R.M."/>
            <person name="Hildebrand F."/>
            <person name="Pallen M.J."/>
        </authorList>
    </citation>
    <scope>NUCLEOTIDE SEQUENCE [LARGE SCALE GENOMIC DNA]</scope>
    <source>
        <strain evidence="8 9">Sa1CUA4</strain>
    </source>
</reference>
<feature type="transmembrane region" description="Helical" evidence="7">
    <location>
        <begin position="417"/>
        <end position="441"/>
    </location>
</feature>
<name>A0ABR8WYY1_9MICO</name>
<feature type="transmembrane region" description="Helical" evidence="7">
    <location>
        <begin position="75"/>
        <end position="95"/>
    </location>
</feature>
<dbReference type="PANTHER" id="PTHR47089">
    <property type="entry name" value="ABC TRANSPORTER, PERMEASE PROTEIN"/>
    <property type="match status" value="1"/>
</dbReference>
<protein>
    <submittedName>
        <fullName evidence="8">ABC transporter permease</fullName>
    </submittedName>
</protein>
<feature type="region of interest" description="Disordered" evidence="6">
    <location>
        <begin position="1"/>
        <end position="61"/>
    </location>
</feature>
<keyword evidence="5 7" id="KW-0472">Membrane</keyword>
<evidence type="ECO:0000256" key="1">
    <source>
        <dbReference type="ARBA" id="ARBA00004651"/>
    </source>
</evidence>
<evidence type="ECO:0000256" key="4">
    <source>
        <dbReference type="ARBA" id="ARBA00022989"/>
    </source>
</evidence>
<dbReference type="RefSeq" id="WP_191763636.1">
    <property type="nucleotide sequence ID" value="NZ_JACSPM010000001.1"/>
</dbReference>
<evidence type="ECO:0000256" key="5">
    <source>
        <dbReference type="ARBA" id="ARBA00023136"/>
    </source>
</evidence>
<organism evidence="8 9">
    <name type="scientific">Microbacterium gallinarum</name>
    <dbReference type="NCBI Taxonomy" id="2762209"/>
    <lineage>
        <taxon>Bacteria</taxon>
        <taxon>Bacillati</taxon>
        <taxon>Actinomycetota</taxon>
        <taxon>Actinomycetes</taxon>
        <taxon>Micrococcales</taxon>
        <taxon>Microbacteriaceae</taxon>
        <taxon>Microbacterium</taxon>
    </lineage>
</organism>
<feature type="transmembrane region" description="Helical" evidence="7">
    <location>
        <begin position="235"/>
        <end position="253"/>
    </location>
</feature>
<evidence type="ECO:0000256" key="6">
    <source>
        <dbReference type="SAM" id="MobiDB-lite"/>
    </source>
</evidence>
<dbReference type="PANTHER" id="PTHR47089:SF1">
    <property type="entry name" value="GUANOSINE ABC TRANSPORTER PERMEASE PROTEIN NUPP"/>
    <property type="match status" value="1"/>
</dbReference>
<accession>A0ABR8WYY1</accession>
<feature type="transmembrane region" description="Helical" evidence="7">
    <location>
        <begin position="336"/>
        <end position="356"/>
    </location>
</feature>